<dbReference type="RefSeq" id="WP_167917036.1">
    <property type="nucleotide sequence ID" value="NZ_JAAVJS010000005.1"/>
</dbReference>
<dbReference type="EMBL" id="JAAVJS010000005">
    <property type="protein sequence ID" value="NJX14796.1"/>
    <property type="molecule type" value="Genomic_DNA"/>
</dbReference>
<evidence type="ECO:0000259" key="2">
    <source>
        <dbReference type="Pfam" id="PF18962"/>
    </source>
</evidence>
<accession>A0ABX1DC61</accession>
<comment type="caution">
    <text evidence="3">The sequence shown here is derived from an EMBL/GenBank/DDBJ whole genome shotgun (WGS) entry which is preliminary data.</text>
</comment>
<dbReference type="InterPro" id="IPR019026">
    <property type="entry name" value="Peptidase_M64_IgA"/>
</dbReference>
<feature type="domain" description="Secretion system C-terminal sorting" evidence="2">
    <location>
        <begin position="396"/>
        <end position="469"/>
    </location>
</feature>
<organism evidence="3 4">
    <name type="scientific">Tamlana crocina</name>
    <dbReference type="NCBI Taxonomy" id="393006"/>
    <lineage>
        <taxon>Bacteria</taxon>
        <taxon>Pseudomonadati</taxon>
        <taxon>Bacteroidota</taxon>
        <taxon>Flavobacteriia</taxon>
        <taxon>Flavobacteriales</taxon>
        <taxon>Flavobacteriaceae</taxon>
        <taxon>Tamlana</taxon>
    </lineage>
</organism>
<dbReference type="InterPro" id="IPR026444">
    <property type="entry name" value="Secre_tail"/>
</dbReference>
<dbReference type="Proteomes" id="UP000760545">
    <property type="component" value="Unassembled WGS sequence"/>
</dbReference>
<gene>
    <name evidence="3" type="ORF">HC176_04785</name>
</gene>
<keyword evidence="4" id="KW-1185">Reference proteome</keyword>
<dbReference type="Pfam" id="PF09471">
    <property type="entry name" value="Peptidase_M64"/>
    <property type="match status" value="1"/>
</dbReference>
<dbReference type="NCBIfam" id="TIGR04183">
    <property type="entry name" value="Por_Secre_tail"/>
    <property type="match status" value="1"/>
</dbReference>
<keyword evidence="1" id="KW-0732">Signal</keyword>
<dbReference type="Pfam" id="PF18962">
    <property type="entry name" value="Por_Secre_tail"/>
    <property type="match status" value="1"/>
</dbReference>
<evidence type="ECO:0000313" key="3">
    <source>
        <dbReference type="EMBL" id="NJX14796.1"/>
    </source>
</evidence>
<proteinExistence type="predicted"/>
<evidence type="ECO:0000313" key="4">
    <source>
        <dbReference type="Proteomes" id="UP000760545"/>
    </source>
</evidence>
<reference evidence="3 4" key="1">
    <citation type="submission" date="2020-03" db="EMBL/GenBank/DDBJ databases">
        <title>Tamlana sp. nov, isolated from XXX.</title>
        <authorList>
            <person name="Cao W.R."/>
        </authorList>
    </citation>
    <scope>NUCLEOTIDE SEQUENCE [LARGE SCALE GENOMIC DNA]</scope>
    <source>
        <strain evidence="3 4">HST1-43</strain>
    </source>
</reference>
<protein>
    <submittedName>
        <fullName evidence="3">T9SS type A sorting domain-containing protein</fullName>
    </submittedName>
</protein>
<dbReference type="InterPro" id="IPR024079">
    <property type="entry name" value="MetalloPept_cat_dom_sf"/>
</dbReference>
<sequence length="471" mass="52308">MKQLLCGLICFLMGWHSFSQVFDVEPIKISGDNEYRINLVVLSEGYQTSEFTKFITDVTVFSDAMFSQSPFKEYANYFNVYAIKVPSNESGADHPATASDVDESGSTPVFVDTYFNATFDAFGYHRYLYYGIDYAAAATAEAKIRSVLADNFPSYDQALILVNTPTYGGTGGEFPIASTHANSSEIAIHELGHSMFYLKDEYLVPDVYYAEAINMTQESNPNLVKWKNWMGLNNIGIYAYGSSGTPAAWYRPHQSCKMRYLGYPFCSVCKEGMVEKVHELISPIEGYAPVSSTVEGSGFPMEFQLNLIETIPNTLETEWTLNATHFSNSLDGVAVEAADLVEGENTLTAAVHDGSTFVKVDNHESLHINTVTWTINYSTLGIEEITSTENSLSILMYPNPASDLIHFKFENSNSQTLKIDIIGMDGRAITSLSVENNGLQQLNLGKLKTGVYMARFYSDNVLLTTKKIVKN</sequence>
<evidence type="ECO:0000256" key="1">
    <source>
        <dbReference type="ARBA" id="ARBA00022729"/>
    </source>
</evidence>
<dbReference type="Gene3D" id="3.40.390.10">
    <property type="entry name" value="Collagenase (Catalytic Domain)"/>
    <property type="match status" value="1"/>
</dbReference>
<name>A0ABX1DC61_9FLAO</name>